<evidence type="ECO:0000313" key="4">
    <source>
        <dbReference type="EMBL" id="GAA2082020.1"/>
    </source>
</evidence>
<evidence type="ECO:0000256" key="2">
    <source>
        <dbReference type="SAM" id="MobiDB-lite"/>
    </source>
</evidence>
<reference evidence="4 5" key="1">
    <citation type="journal article" date="2019" name="Int. J. Syst. Evol. Microbiol.">
        <title>The Global Catalogue of Microorganisms (GCM) 10K type strain sequencing project: providing services to taxonomists for standard genome sequencing and annotation.</title>
        <authorList>
            <consortium name="The Broad Institute Genomics Platform"/>
            <consortium name="The Broad Institute Genome Sequencing Center for Infectious Disease"/>
            <person name="Wu L."/>
            <person name="Ma J."/>
        </authorList>
    </citation>
    <scope>NUCLEOTIDE SEQUENCE [LARGE SCALE GENOMIC DNA]</scope>
    <source>
        <strain evidence="4 5">JCM 15478</strain>
    </source>
</reference>
<dbReference type="EMBL" id="BAAAPE010000010">
    <property type="protein sequence ID" value="GAA2082020.1"/>
    <property type="molecule type" value="Genomic_DNA"/>
</dbReference>
<evidence type="ECO:0000256" key="1">
    <source>
        <dbReference type="PROSITE-ProRule" id="PRU00244"/>
    </source>
</evidence>
<feature type="domain" description="MHYT" evidence="3">
    <location>
        <begin position="16"/>
        <end position="205"/>
    </location>
</feature>
<protein>
    <submittedName>
        <fullName evidence="4">MHYT domain-containing protein</fullName>
    </submittedName>
</protein>
<proteinExistence type="predicted"/>
<dbReference type="InterPro" id="IPR005330">
    <property type="entry name" value="MHYT_dom"/>
</dbReference>
<dbReference type="Proteomes" id="UP001500016">
    <property type="component" value="Unassembled WGS sequence"/>
</dbReference>
<feature type="transmembrane region" description="Helical" evidence="1">
    <location>
        <begin position="52"/>
        <end position="76"/>
    </location>
</feature>
<dbReference type="PANTHER" id="PTHR35152:SF1">
    <property type="entry name" value="DOMAIN SIGNALLING PROTEIN, PUTATIVE (AFU_ORTHOLOGUE AFUA_5G11310)-RELATED"/>
    <property type="match status" value="1"/>
</dbReference>
<dbReference type="Pfam" id="PF03707">
    <property type="entry name" value="MHYT"/>
    <property type="match status" value="2"/>
</dbReference>
<dbReference type="PROSITE" id="PS50924">
    <property type="entry name" value="MHYT"/>
    <property type="match status" value="1"/>
</dbReference>
<dbReference type="PANTHER" id="PTHR35152">
    <property type="entry name" value="DOMAIN SIGNALLING PROTEIN, PUTATIVE (AFU_ORTHOLOGUE AFUA_5G11310)-RELATED"/>
    <property type="match status" value="1"/>
</dbReference>
<feature type="transmembrane region" description="Helical" evidence="1">
    <location>
        <begin position="22"/>
        <end position="40"/>
    </location>
</feature>
<feature type="transmembrane region" description="Helical" evidence="1">
    <location>
        <begin position="88"/>
        <end position="110"/>
    </location>
</feature>
<keyword evidence="5" id="KW-1185">Reference proteome</keyword>
<evidence type="ECO:0000313" key="5">
    <source>
        <dbReference type="Proteomes" id="UP001500016"/>
    </source>
</evidence>
<keyword evidence="1" id="KW-0812">Transmembrane</keyword>
<feature type="transmembrane region" description="Helical" evidence="1">
    <location>
        <begin position="117"/>
        <end position="135"/>
    </location>
</feature>
<feature type="region of interest" description="Disordered" evidence="2">
    <location>
        <begin position="251"/>
        <end position="278"/>
    </location>
</feature>
<gene>
    <name evidence="4" type="ORF">GCM10009801_41500</name>
</gene>
<evidence type="ECO:0000259" key="3">
    <source>
        <dbReference type="PROSITE" id="PS50924"/>
    </source>
</evidence>
<comment type="caution">
    <text evidence="4">The sequence shown here is derived from an EMBL/GenBank/DDBJ whole genome shotgun (WGS) entry which is preliminary data.</text>
</comment>
<name>A0ABN2W3I2_9ACTN</name>
<sequence>MMMQSAAGVPVDGFTYGLVTPVAAYVMACLGSALGLRCTARALSLQRSERAGWLLLASLAIGTGIFTMHFIAMMGFTAQGMEITYDLLTTYASLVVAVVVVGIGVFLVGYRGKTTGALLAGGVITGLGVAAMHYLGMAGMRMSGSIAYDTGTVLLSIGIAVFAATAALWFSMSVKLFGAAIAAALIMGVAVSGMHYTAMRAVTVHLHGTGGDDSAGTSAIGTLTPILIGPLLLLLFVGLFVSLDPMMERDGRRQWGSRPGEGSGEKLEWTPFERRQEH</sequence>
<accession>A0ABN2W3I2</accession>
<feature type="transmembrane region" description="Helical" evidence="1">
    <location>
        <begin position="147"/>
        <end position="169"/>
    </location>
</feature>
<keyword evidence="1" id="KW-1133">Transmembrane helix</keyword>
<feature type="compositionally biased region" description="Basic and acidic residues" evidence="2">
    <location>
        <begin position="263"/>
        <end position="278"/>
    </location>
</feature>
<organism evidence="4 5">
    <name type="scientific">Streptomyces albiaxialis</name>
    <dbReference type="NCBI Taxonomy" id="329523"/>
    <lineage>
        <taxon>Bacteria</taxon>
        <taxon>Bacillati</taxon>
        <taxon>Actinomycetota</taxon>
        <taxon>Actinomycetes</taxon>
        <taxon>Kitasatosporales</taxon>
        <taxon>Streptomycetaceae</taxon>
        <taxon>Streptomyces</taxon>
    </lineage>
</organism>
<keyword evidence="1" id="KW-0472">Membrane</keyword>
<feature type="transmembrane region" description="Helical" evidence="1">
    <location>
        <begin position="218"/>
        <end position="243"/>
    </location>
</feature>
<feature type="transmembrane region" description="Helical" evidence="1">
    <location>
        <begin position="176"/>
        <end position="198"/>
    </location>
</feature>